<gene>
    <name evidence="2" type="primary">cox2i2</name>
</gene>
<dbReference type="EMBL" id="KF650575">
    <property type="protein sequence ID" value="AHC02426.1"/>
    <property type="molecule type" value="Genomic_DNA"/>
</dbReference>
<dbReference type="Pfam" id="PF03161">
    <property type="entry name" value="LAGLIDADG_2"/>
    <property type="match status" value="1"/>
</dbReference>
<dbReference type="InterPro" id="IPR027434">
    <property type="entry name" value="Homing_endonucl"/>
</dbReference>
<sequence length="330" mass="38513">MPYIVLSKHEIIGGLKSHIFNKMKDTYRLLILLIGEKNNTLISRPVQVKDISYYKSFTNEKVRTLKSKSRKDIRSYYVRCAYLFHTTQVRCAKAENINFYGYIFKNKFHTRVRASSRIGPHNIDVISIIIGSLLGDGNANSRTIEGTRLCFRQSVIHKDYLFWLYKFFNDKGYCSNLAPRMSERKLLNKYLQETKIYYGYEFNTFTFRSFNWIHKLFYKKGKKYINPDLIKYITPLALAIWIMDEGGWAKAGVRLSTNAFKLEEVKYLAGILTSKWGLKCTVQKLSKSNQYSIYILGESLPKLKKLVLPHIIPSMKYKLGAVFSSNKQDN</sequence>
<name>V5W666_RHYSE</name>
<protein>
    <submittedName>
        <fullName evidence="2">LAGLIDADG</fullName>
    </submittedName>
</protein>
<reference evidence="2" key="1">
    <citation type="submission" date="2013-09" db="EMBL/GenBank/DDBJ databases">
        <authorList>
            <person name="Torriani S.F.F."/>
            <person name="Penselin D."/>
            <person name="Knogge W."/>
            <person name="Felder M."/>
            <person name="Taudien S."/>
            <person name="Platzer M."/>
            <person name="McDonald B.A."/>
            <person name="Brunner P.C."/>
        </authorList>
    </citation>
    <scope>NUCLEOTIDE SEQUENCE</scope>
</reference>
<accession>V5W666</accession>
<dbReference type="RefSeq" id="YP_008965447.1">
    <property type="nucleotide sequence ID" value="NC_023128.1"/>
</dbReference>
<organism evidence="2">
    <name type="scientific">Rhynchosporium secalis</name>
    <name type="common">Barley scald fungus</name>
    <dbReference type="NCBI Taxonomy" id="38038"/>
    <lineage>
        <taxon>Eukaryota</taxon>
        <taxon>Fungi</taxon>
        <taxon>Dikarya</taxon>
        <taxon>Ascomycota</taxon>
        <taxon>Pezizomycotina</taxon>
        <taxon>Leotiomycetes</taxon>
        <taxon>Helotiales</taxon>
        <taxon>Ploettnerulaceae</taxon>
        <taxon>Rhynchosporium</taxon>
    </lineage>
</organism>
<dbReference type="GeneID" id="17963639"/>
<dbReference type="GO" id="GO:0004519">
    <property type="term" value="F:endonuclease activity"/>
    <property type="evidence" value="ECO:0007669"/>
    <property type="project" value="InterPro"/>
</dbReference>
<dbReference type="InterPro" id="IPR004860">
    <property type="entry name" value="LAGLIDADG_dom"/>
</dbReference>
<proteinExistence type="predicted"/>
<feature type="domain" description="Homing endonuclease LAGLIDADG" evidence="1">
    <location>
        <begin position="127"/>
        <end position="303"/>
    </location>
</feature>
<keyword evidence="2" id="KW-0496">Mitochondrion</keyword>
<evidence type="ECO:0000259" key="1">
    <source>
        <dbReference type="Pfam" id="PF03161"/>
    </source>
</evidence>
<dbReference type="Gene3D" id="3.10.28.10">
    <property type="entry name" value="Homing endonucleases"/>
    <property type="match status" value="2"/>
</dbReference>
<reference evidence="2" key="2">
    <citation type="journal article" date="2014" name="Fungal Genet. Biol.">
        <title>Comparative analysis of mitochondrial genomes from closely related Rhynchosporium species reveals extensive intron invasion.</title>
        <authorList>
            <person name="Torriani S.F."/>
            <person name="Penselin D."/>
            <person name="Knogge W."/>
            <person name="Felder M."/>
            <person name="Taudien S."/>
            <person name="Platzer M."/>
            <person name="McDonald B.A."/>
            <person name="Brunner P.C."/>
        </authorList>
    </citation>
    <scope>NUCLEOTIDE SEQUENCE</scope>
</reference>
<dbReference type="AlphaFoldDB" id="V5W666"/>
<geneLocation type="mitochondrion" evidence="2"/>
<evidence type="ECO:0000313" key="2">
    <source>
        <dbReference type="EMBL" id="AHC02426.1"/>
    </source>
</evidence>
<dbReference type="SUPFAM" id="SSF55608">
    <property type="entry name" value="Homing endonucleases"/>
    <property type="match status" value="1"/>
</dbReference>